<evidence type="ECO:0000313" key="11">
    <source>
        <dbReference type="Proteomes" id="UP000464524"/>
    </source>
</evidence>
<evidence type="ECO:0000256" key="8">
    <source>
        <dbReference type="SAM" id="Phobius"/>
    </source>
</evidence>
<evidence type="ECO:0000256" key="3">
    <source>
        <dbReference type="ARBA" id="ARBA00004856"/>
    </source>
</evidence>
<evidence type="ECO:0000259" key="9">
    <source>
        <dbReference type="Pfam" id="PF07291"/>
    </source>
</evidence>
<name>A0A857JNJ1_9ALTE</name>
<evidence type="ECO:0000256" key="4">
    <source>
        <dbReference type="ARBA" id="ARBA00019078"/>
    </source>
</evidence>
<reference evidence="10 11" key="1">
    <citation type="submission" date="2019-12" db="EMBL/GenBank/DDBJ databases">
        <title>Genome sequencing and assembly of endphytes of Porphyra tenera.</title>
        <authorList>
            <person name="Park J.M."/>
            <person name="Shin R."/>
            <person name="Jo S.H."/>
        </authorList>
    </citation>
    <scope>NUCLEOTIDE SEQUENCE [LARGE SCALE GENOMIC DNA]</scope>
    <source>
        <strain evidence="10 11">GPM4</strain>
    </source>
</reference>
<keyword evidence="5 8" id="KW-0812">Transmembrane</keyword>
<comment type="pathway">
    <text evidence="3">One-carbon metabolism; methylamine degradation.</text>
</comment>
<dbReference type="OrthoDB" id="6385622at2"/>
<feature type="domain" description="Methylamine utilisation protein MauE" evidence="9">
    <location>
        <begin position="2"/>
        <end position="129"/>
    </location>
</feature>
<evidence type="ECO:0000256" key="5">
    <source>
        <dbReference type="ARBA" id="ARBA00022692"/>
    </source>
</evidence>
<organism evidence="10 11">
    <name type="scientific">Paraglaciecola mesophila</name>
    <dbReference type="NCBI Taxonomy" id="197222"/>
    <lineage>
        <taxon>Bacteria</taxon>
        <taxon>Pseudomonadati</taxon>
        <taxon>Pseudomonadota</taxon>
        <taxon>Gammaproteobacteria</taxon>
        <taxon>Alteromonadales</taxon>
        <taxon>Alteromonadaceae</taxon>
        <taxon>Paraglaciecola</taxon>
    </lineage>
</organism>
<keyword evidence="7 8" id="KW-0472">Membrane</keyword>
<evidence type="ECO:0000256" key="7">
    <source>
        <dbReference type="ARBA" id="ARBA00023136"/>
    </source>
</evidence>
<dbReference type="KEGG" id="pmes:FX988_02774"/>
<dbReference type="AlphaFoldDB" id="A0A857JNJ1"/>
<gene>
    <name evidence="10" type="ORF">FX988_02774</name>
</gene>
<dbReference type="UniPathway" id="UPA00895"/>
<dbReference type="GO" id="GO:0030416">
    <property type="term" value="P:methylamine metabolic process"/>
    <property type="evidence" value="ECO:0007669"/>
    <property type="project" value="InterPro"/>
</dbReference>
<evidence type="ECO:0000313" key="10">
    <source>
        <dbReference type="EMBL" id="QHJ12517.1"/>
    </source>
</evidence>
<dbReference type="RefSeq" id="WP_160180649.1">
    <property type="nucleotide sequence ID" value="NZ_CP047656.1"/>
</dbReference>
<dbReference type="Pfam" id="PF07291">
    <property type="entry name" value="MauE"/>
    <property type="match status" value="1"/>
</dbReference>
<feature type="transmembrane region" description="Helical" evidence="8">
    <location>
        <begin position="109"/>
        <end position="129"/>
    </location>
</feature>
<keyword evidence="6 8" id="KW-1133">Transmembrane helix</keyword>
<accession>A0A857JNJ1</accession>
<evidence type="ECO:0000256" key="2">
    <source>
        <dbReference type="ARBA" id="ARBA00004141"/>
    </source>
</evidence>
<dbReference type="Proteomes" id="UP000464524">
    <property type="component" value="Chromosome"/>
</dbReference>
<feature type="transmembrane region" description="Helical" evidence="8">
    <location>
        <begin position="141"/>
        <end position="162"/>
    </location>
</feature>
<dbReference type="InterPro" id="IPR009908">
    <property type="entry name" value="Methylamine_util_MauE"/>
</dbReference>
<proteinExistence type="predicted"/>
<evidence type="ECO:0000256" key="1">
    <source>
        <dbReference type="ARBA" id="ARBA00003475"/>
    </source>
</evidence>
<evidence type="ECO:0000256" key="6">
    <source>
        <dbReference type="ARBA" id="ARBA00022989"/>
    </source>
</evidence>
<comment type="subcellular location">
    <subcellularLocation>
        <location evidence="2">Membrane</location>
        <topology evidence="2">Multi-pass membrane protein</topology>
    </subcellularLocation>
</comment>
<keyword evidence="11" id="KW-1185">Reference proteome</keyword>
<feature type="transmembrane region" description="Helical" evidence="8">
    <location>
        <begin position="68"/>
        <end position="89"/>
    </location>
</feature>
<dbReference type="GO" id="GO:0016020">
    <property type="term" value="C:membrane"/>
    <property type="evidence" value="ECO:0007669"/>
    <property type="project" value="UniProtKB-SubCell"/>
</dbReference>
<protein>
    <recommendedName>
        <fullName evidence="4">Methylamine utilization protein MauE</fullName>
    </recommendedName>
</protein>
<dbReference type="EMBL" id="CP047656">
    <property type="protein sequence ID" value="QHJ12517.1"/>
    <property type="molecule type" value="Genomic_DNA"/>
</dbReference>
<feature type="transmembrane region" description="Helical" evidence="8">
    <location>
        <begin position="45"/>
        <end position="63"/>
    </location>
</feature>
<comment type="function">
    <text evidence="1">May be specifically involved in the processing, transport, and/or maturation of the MADH beta-subunit.</text>
</comment>
<sequence>MLTNLILGLLSVFWIACAVHKLADVNSFTHNLKQYQWVPPIQRDILVIGLVLAEALSAILLLLPALQLFGLILACGLLLAYSGLIALNIYSGNQDFDCGCLFGSQEQRLSVSLLWRNAGILLLHVVAFFGLQTTTSRTSDVLISLLFGIVALLVGVIAQQLFRNQSHINALKR</sequence>